<sequence length="250" mass="26903">MLYELILSLIGVAIGTLSGFFGIGGGTVLVPLLLLMGLEMKVAVGISIMQMAFSSIFGSYINYRKGSLHLGEGIFVGFGGFVGGYISTFVTQNISDTILQYTFISFVLFAIYRLAVSSEPQDDSQNRTLPKALLFAIGVGIGIIAISIGVGGAIILIPLLSGFLHYPIKKAVSAGLFFVVFSSVAGLVGRLFHGEIDIHRGVIIGVASLVGVYMGILLKDRVHSKNHKIFIVGMYLFILTIMGYKMFFDR</sequence>
<feature type="transmembrane region" description="Helical" evidence="5">
    <location>
        <begin position="73"/>
        <end position="91"/>
    </location>
</feature>
<evidence type="ECO:0000256" key="3">
    <source>
        <dbReference type="ARBA" id="ARBA00022989"/>
    </source>
</evidence>
<keyword evidence="4 5" id="KW-0472">Membrane</keyword>
<reference evidence="6" key="1">
    <citation type="submission" date="2016-10" db="EMBL/GenBank/DDBJ databases">
        <authorList>
            <person name="de Groot N.N."/>
        </authorList>
    </citation>
    <scope>NUCLEOTIDE SEQUENCE</scope>
</reference>
<dbReference type="GO" id="GO:0016020">
    <property type="term" value="C:membrane"/>
    <property type="evidence" value="ECO:0007669"/>
    <property type="project" value="UniProtKB-SubCell"/>
</dbReference>
<keyword evidence="2 5" id="KW-0812">Transmembrane</keyword>
<proteinExistence type="predicted"/>
<gene>
    <name evidence="6" type="ORF">MNB_SV-6-367</name>
</gene>
<evidence type="ECO:0000256" key="1">
    <source>
        <dbReference type="ARBA" id="ARBA00004141"/>
    </source>
</evidence>
<name>A0A1W1C8V5_9ZZZZ</name>
<dbReference type="InterPro" id="IPR051598">
    <property type="entry name" value="TSUP/Inactive_protease-like"/>
</dbReference>
<evidence type="ECO:0000256" key="4">
    <source>
        <dbReference type="ARBA" id="ARBA00023136"/>
    </source>
</evidence>
<feature type="transmembrane region" description="Helical" evidence="5">
    <location>
        <begin position="172"/>
        <end position="192"/>
    </location>
</feature>
<evidence type="ECO:0000256" key="2">
    <source>
        <dbReference type="ARBA" id="ARBA00022692"/>
    </source>
</evidence>
<feature type="transmembrane region" description="Helical" evidence="5">
    <location>
        <begin position="6"/>
        <end position="35"/>
    </location>
</feature>
<feature type="transmembrane region" description="Helical" evidence="5">
    <location>
        <begin position="229"/>
        <end position="247"/>
    </location>
</feature>
<dbReference type="InterPro" id="IPR002781">
    <property type="entry name" value="TM_pro_TauE-like"/>
</dbReference>
<feature type="transmembrane region" description="Helical" evidence="5">
    <location>
        <begin position="42"/>
        <end position="61"/>
    </location>
</feature>
<evidence type="ECO:0000313" key="6">
    <source>
        <dbReference type="EMBL" id="SFV62174.1"/>
    </source>
</evidence>
<protein>
    <submittedName>
        <fullName evidence="6">Arginine/ornithine antiporter ArcD</fullName>
    </submittedName>
</protein>
<comment type="subcellular location">
    <subcellularLocation>
        <location evidence="1">Membrane</location>
        <topology evidence="1">Multi-pass membrane protein</topology>
    </subcellularLocation>
</comment>
<dbReference type="Pfam" id="PF01925">
    <property type="entry name" value="TauE"/>
    <property type="match status" value="1"/>
</dbReference>
<feature type="transmembrane region" description="Helical" evidence="5">
    <location>
        <begin position="135"/>
        <end position="160"/>
    </location>
</feature>
<keyword evidence="3 5" id="KW-1133">Transmembrane helix</keyword>
<organism evidence="6">
    <name type="scientific">hydrothermal vent metagenome</name>
    <dbReference type="NCBI Taxonomy" id="652676"/>
    <lineage>
        <taxon>unclassified sequences</taxon>
        <taxon>metagenomes</taxon>
        <taxon>ecological metagenomes</taxon>
    </lineage>
</organism>
<dbReference type="AlphaFoldDB" id="A0A1W1C8V5"/>
<dbReference type="PANTHER" id="PTHR43701:SF2">
    <property type="entry name" value="MEMBRANE TRANSPORTER PROTEIN YJNA-RELATED"/>
    <property type="match status" value="1"/>
</dbReference>
<dbReference type="EMBL" id="FPHC01000065">
    <property type="protein sequence ID" value="SFV62174.1"/>
    <property type="molecule type" value="Genomic_DNA"/>
</dbReference>
<feature type="transmembrane region" description="Helical" evidence="5">
    <location>
        <begin position="98"/>
        <end position="115"/>
    </location>
</feature>
<dbReference type="PANTHER" id="PTHR43701">
    <property type="entry name" value="MEMBRANE TRANSPORTER PROTEIN MJ0441-RELATED"/>
    <property type="match status" value="1"/>
</dbReference>
<accession>A0A1W1C8V5</accession>
<feature type="transmembrane region" description="Helical" evidence="5">
    <location>
        <begin position="198"/>
        <end position="217"/>
    </location>
</feature>
<evidence type="ECO:0000256" key="5">
    <source>
        <dbReference type="SAM" id="Phobius"/>
    </source>
</evidence>